<keyword evidence="1" id="KW-0472">Membrane</keyword>
<evidence type="ECO:0000256" key="1">
    <source>
        <dbReference type="SAM" id="Phobius"/>
    </source>
</evidence>
<name>A0A9X3N8K5_9ACTN</name>
<dbReference type="EMBL" id="JAPDDP010000022">
    <property type="protein sequence ID" value="MDA0181484.1"/>
    <property type="molecule type" value="Genomic_DNA"/>
</dbReference>
<comment type="caution">
    <text evidence="2">The sequence shown here is derived from an EMBL/GenBank/DDBJ whole genome shotgun (WGS) entry which is preliminary data.</text>
</comment>
<feature type="transmembrane region" description="Helical" evidence="1">
    <location>
        <begin position="21"/>
        <end position="41"/>
    </location>
</feature>
<dbReference type="AlphaFoldDB" id="A0A9X3N8K5"/>
<dbReference type="Proteomes" id="UP001147653">
    <property type="component" value="Unassembled WGS sequence"/>
</dbReference>
<keyword evidence="1" id="KW-1133">Transmembrane helix</keyword>
<evidence type="ECO:0000313" key="2">
    <source>
        <dbReference type="EMBL" id="MDA0181484.1"/>
    </source>
</evidence>
<accession>A0A9X3N8K5</accession>
<dbReference type="RefSeq" id="WP_270025800.1">
    <property type="nucleotide sequence ID" value="NZ_JAPDDP010000022.1"/>
</dbReference>
<sequence>MPALRDALVRAGERRRRRRRTVGAAVPTFAIAAAAVVFVLAQPSSPERDLTPASTPLARTFSVFARPQTYLDRTLPETMASAMTEGNLDPALTRRVSGAYVLATTTGSVCITQRDGDQITGSCAPAELVVAGARVAARTAESLTLLVPDGVRDIRLDYRDTAQMVSAMAQDNVIAAVNPDKLAYLSWTDADDVRRIQQYGKRQRWAGGRRCVGVFPFDALPADAAALARRQALLDAVQIEPTAASARVLSVEVAPRTQCSRDVSQRLVKVKMEFDARPQTVLVGWTKGNAQTFKPPAR</sequence>
<keyword evidence="1" id="KW-0812">Transmembrane</keyword>
<protein>
    <submittedName>
        <fullName evidence="2">Uncharacterized protein</fullName>
    </submittedName>
</protein>
<keyword evidence="3" id="KW-1185">Reference proteome</keyword>
<reference evidence="2" key="1">
    <citation type="submission" date="2022-10" db="EMBL/GenBank/DDBJ databases">
        <title>The WGS of Solirubrobacter phytolaccae KCTC 29190.</title>
        <authorList>
            <person name="Jiang Z."/>
        </authorList>
    </citation>
    <scope>NUCLEOTIDE SEQUENCE</scope>
    <source>
        <strain evidence="2">KCTC 29190</strain>
    </source>
</reference>
<gene>
    <name evidence="2" type="ORF">OJ997_14360</name>
</gene>
<organism evidence="2 3">
    <name type="scientific">Solirubrobacter phytolaccae</name>
    <dbReference type="NCBI Taxonomy" id="1404360"/>
    <lineage>
        <taxon>Bacteria</taxon>
        <taxon>Bacillati</taxon>
        <taxon>Actinomycetota</taxon>
        <taxon>Thermoleophilia</taxon>
        <taxon>Solirubrobacterales</taxon>
        <taxon>Solirubrobacteraceae</taxon>
        <taxon>Solirubrobacter</taxon>
    </lineage>
</organism>
<proteinExistence type="predicted"/>
<evidence type="ECO:0000313" key="3">
    <source>
        <dbReference type="Proteomes" id="UP001147653"/>
    </source>
</evidence>